<reference evidence="1 2" key="1">
    <citation type="submission" date="2018-09" db="EMBL/GenBank/DDBJ databases">
        <title>The draft genome of Acinetobacter sp. strains.</title>
        <authorList>
            <person name="Qin J."/>
            <person name="Feng Y."/>
            <person name="Zong Z."/>
        </authorList>
    </citation>
    <scope>NUCLEOTIDE SEQUENCE [LARGE SCALE GENOMIC DNA]</scope>
    <source>
        <strain evidence="1 2">WCHAc060005</strain>
    </source>
</reference>
<organism evidence="1 2">
    <name type="scientific">Acinetobacter chengduensis</name>
    <dbReference type="NCBI Taxonomy" id="2420890"/>
    <lineage>
        <taxon>Bacteria</taxon>
        <taxon>Pseudomonadati</taxon>
        <taxon>Pseudomonadota</taxon>
        <taxon>Gammaproteobacteria</taxon>
        <taxon>Moraxellales</taxon>
        <taxon>Moraxellaceae</taxon>
        <taxon>Acinetobacter</taxon>
    </lineage>
</organism>
<name>A0ABX9TSP1_9GAMM</name>
<dbReference type="RefSeq" id="WP_121523561.1">
    <property type="nucleotide sequence ID" value="NZ_RCHC01000019.1"/>
</dbReference>
<comment type="caution">
    <text evidence="1">The sequence shown here is derived from an EMBL/GenBank/DDBJ whole genome shotgun (WGS) entry which is preliminary data.</text>
</comment>
<gene>
    <name evidence="1" type="ORF">D9K81_14795</name>
</gene>
<protein>
    <submittedName>
        <fullName evidence="1">Uncharacterized protein</fullName>
    </submittedName>
</protein>
<evidence type="ECO:0000313" key="1">
    <source>
        <dbReference type="EMBL" id="RLL19019.1"/>
    </source>
</evidence>
<dbReference type="Proteomes" id="UP000280271">
    <property type="component" value="Unassembled WGS sequence"/>
</dbReference>
<proteinExistence type="predicted"/>
<accession>A0ABX9TSP1</accession>
<evidence type="ECO:0000313" key="2">
    <source>
        <dbReference type="Proteomes" id="UP000280271"/>
    </source>
</evidence>
<sequence length="167" mass="19540">MSRQTNNGFYVHNDLCLPELSNFERNVLRVEILLLNNSNGFFKSHIEKYLSSASTSVDEVLTALGAKELNGFWVHPHFYHNVRDGFMSYRNNSFGNSYEEAKIIVSQAIEENSAVPLHRLMRALRLHHPQDLLQVMRMILRDNYDRFTCHAVSCYMFRHFGHIHQVI</sequence>
<keyword evidence="2" id="KW-1185">Reference proteome</keyword>
<dbReference type="EMBL" id="RCHC01000019">
    <property type="protein sequence ID" value="RLL19019.1"/>
    <property type="molecule type" value="Genomic_DNA"/>
</dbReference>